<reference evidence="5 6" key="1">
    <citation type="journal article" date="2010" name="J. Bacteriol.">
        <title>The genetic basis of laboratory adaptation in Caulobacter crescentus.</title>
        <authorList>
            <person name="Marks M.E."/>
            <person name="Castro-Rojas C.M."/>
            <person name="Teiling C."/>
            <person name="Du L."/>
            <person name="Kapatral V."/>
            <person name="Walunas T.L."/>
            <person name="Crosson S."/>
        </authorList>
    </citation>
    <scope>NUCLEOTIDE SEQUENCE [LARGE SCALE GENOMIC DNA]</scope>
    <source>
        <strain evidence="6">NA1000 / CB15N</strain>
    </source>
</reference>
<dbReference type="PANTHER" id="PTHR30469">
    <property type="entry name" value="MULTIDRUG RESISTANCE PROTEIN MDTA"/>
    <property type="match status" value="1"/>
</dbReference>
<dbReference type="InterPro" id="IPR058625">
    <property type="entry name" value="MdtA-like_BSH"/>
</dbReference>
<protein>
    <submittedName>
        <fullName evidence="5">Periplasmic multidrug efflux lipoprotein</fullName>
    </submittedName>
</protein>
<evidence type="ECO:0000256" key="2">
    <source>
        <dbReference type="SAM" id="SignalP"/>
    </source>
</evidence>
<dbReference type="Gene3D" id="2.40.30.170">
    <property type="match status" value="1"/>
</dbReference>
<keyword evidence="2" id="KW-0732">Signal</keyword>
<organism evidence="5 6">
    <name type="scientific">Caulobacter vibrioides (strain NA1000 / CB15N)</name>
    <name type="common">Caulobacter crescentus</name>
    <dbReference type="NCBI Taxonomy" id="565050"/>
    <lineage>
        <taxon>Bacteria</taxon>
        <taxon>Pseudomonadati</taxon>
        <taxon>Pseudomonadota</taxon>
        <taxon>Alphaproteobacteria</taxon>
        <taxon>Caulobacterales</taxon>
        <taxon>Caulobacteraceae</taxon>
        <taxon>Caulobacter</taxon>
    </lineage>
</organism>
<feature type="domain" description="Multidrug resistance protein MdtA-like alpha-helical hairpin" evidence="3">
    <location>
        <begin position="102"/>
        <end position="153"/>
    </location>
</feature>
<dbReference type="PANTHER" id="PTHR30469:SF15">
    <property type="entry name" value="HLYD FAMILY OF SECRETION PROTEINS"/>
    <property type="match status" value="1"/>
</dbReference>
<dbReference type="GO" id="GO:1990281">
    <property type="term" value="C:efflux pump complex"/>
    <property type="evidence" value="ECO:0007669"/>
    <property type="project" value="TreeGrafter"/>
</dbReference>
<evidence type="ECO:0000256" key="1">
    <source>
        <dbReference type="ARBA" id="ARBA00009477"/>
    </source>
</evidence>
<feature type="signal peptide" evidence="2">
    <location>
        <begin position="1"/>
        <end position="24"/>
    </location>
</feature>
<dbReference type="GeneID" id="7330812"/>
<dbReference type="AlphaFoldDB" id="A0A0H3CCK1"/>
<gene>
    <name evidence="5" type="ordered locus">CCNA_03218</name>
</gene>
<dbReference type="RefSeq" id="WP_012640668.1">
    <property type="nucleotide sequence ID" value="NC_011916.1"/>
</dbReference>
<evidence type="ECO:0000313" key="6">
    <source>
        <dbReference type="Proteomes" id="UP000001364"/>
    </source>
</evidence>
<dbReference type="NCBIfam" id="TIGR01730">
    <property type="entry name" value="RND_mfp"/>
    <property type="match status" value="1"/>
</dbReference>
<comment type="similarity">
    <text evidence="1">Belongs to the membrane fusion protein (MFP) (TC 8.A.1) family.</text>
</comment>
<dbReference type="PATRIC" id="fig|565050.3.peg.3144"/>
<dbReference type="PROSITE" id="PS51257">
    <property type="entry name" value="PROKAR_LIPOPROTEIN"/>
    <property type="match status" value="1"/>
</dbReference>
<dbReference type="OrthoDB" id="9806939at2"/>
<dbReference type="Gene3D" id="2.40.50.100">
    <property type="match status" value="1"/>
</dbReference>
<evidence type="ECO:0000259" key="3">
    <source>
        <dbReference type="Pfam" id="PF25876"/>
    </source>
</evidence>
<name>A0A0H3CCK1_CAUVN</name>
<dbReference type="InterPro" id="IPR058624">
    <property type="entry name" value="MdtA-like_HH"/>
</dbReference>
<dbReference type="Gene3D" id="1.10.287.470">
    <property type="entry name" value="Helix hairpin bin"/>
    <property type="match status" value="1"/>
</dbReference>
<keyword evidence="6" id="KW-1185">Reference proteome</keyword>
<evidence type="ECO:0000259" key="4">
    <source>
        <dbReference type="Pfam" id="PF25917"/>
    </source>
</evidence>
<dbReference type="Proteomes" id="UP000001364">
    <property type="component" value="Chromosome"/>
</dbReference>
<dbReference type="Gene3D" id="2.40.420.20">
    <property type="match status" value="1"/>
</dbReference>
<feature type="chain" id="PRO_5002605981" evidence="2">
    <location>
        <begin position="25"/>
        <end position="358"/>
    </location>
</feature>
<dbReference type="Pfam" id="PF25876">
    <property type="entry name" value="HH_MFP_RND"/>
    <property type="match status" value="1"/>
</dbReference>
<dbReference type="RefSeq" id="YP_002518591.1">
    <property type="nucleotide sequence ID" value="NC_011916.1"/>
</dbReference>
<dbReference type="InterPro" id="IPR006143">
    <property type="entry name" value="RND_pump_MFP"/>
</dbReference>
<dbReference type="HOGENOM" id="CLU_018816_1_0_5"/>
<evidence type="ECO:0000313" key="5">
    <source>
        <dbReference type="EMBL" id="ACL96683.1"/>
    </source>
</evidence>
<dbReference type="KEGG" id="ccs:CCNA_03218"/>
<proteinExistence type="inferred from homology"/>
<sequence>MEQLMWRTPLPPLAALLLAATLSACGGKTETDAPAPPTPVEAARVAAPDAAGAVTGAGALERRREMALSFRIPGVLTTMKIEAGDSVRAGQLIAAIDPAGVDARQQQTQADLERVRRDLERDKVLFEKGYVSRQRIDDRTSALKAAQAAYDAAHFDRRWANLVSPVSGVVLERRAQAGEVVGAGQVVARVADLTSPLVLRLPLAARDAARIRVGDPATVKVDEIGETALNGRVTRVGEAADARTGAVLVEIELSAPPSTLRSGQVAHATLNVRAAPGVTTTYARVPAEAVLEANGQRAFVFRVDGGKARRTAVGFGGFDGDDALVSGLPNGAQVITAGAGFVSDGEAVAVVDPTRLGR</sequence>
<keyword evidence="5" id="KW-0449">Lipoprotein</keyword>
<dbReference type="GO" id="GO:0015562">
    <property type="term" value="F:efflux transmembrane transporter activity"/>
    <property type="evidence" value="ECO:0007669"/>
    <property type="project" value="TreeGrafter"/>
</dbReference>
<feature type="domain" description="Multidrug resistance protein MdtA-like barrel-sandwich hybrid" evidence="4">
    <location>
        <begin position="71"/>
        <end position="189"/>
    </location>
</feature>
<dbReference type="Pfam" id="PF25917">
    <property type="entry name" value="BSH_RND"/>
    <property type="match status" value="1"/>
</dbReference>
<dbReference type="EMBL" id="CP001340">
    <property type="protein sequence ID" value="ACL96683.1"/>
    <property type="molecule type" value="Genomic_DNA"/>
</dbReference>
<dbReference type="SUPFAM" id="SSF111369">
    <property type="entry name" value="HlyD-like secretion proteins"/>
    <property type="match status" value="1"/>
</dbReference>
<accession>A0A0H3CCK1</accession>